<protein>
    <recommendedName>
        <fullName evidence="4">Succinate dehydrogenase</fullName>
    </recommendedName>
</protein>
<evidence type="ECO:0000313" key="3">
    <source>
        <dbReference type="Proteomes" id="UP000260025"/>
    </source>
</evidence>
<feature type="transmembrane region" description="Helical" evidence="1">
    <location>
        <begin position="55"/>
        <end position="73"/>
    </location>
</feature>
<reference evidence="2 3" key="1">
    <citation type="submission" date="2018-08" db="EMBL/GenBank/DDBJ databases">
        <title>A genome reference for cultivated species of the human gut microbiota.</title>
        <authorList>
            <person name="Zou Y."/>
            <person name="Xue W."/>
            <person name="Luo G."/>
        </authorList>
    </citation>
    <scope>NUCLEOTIDE SEQUENCE [LARGE SCALE GENOMIC DNA]</scope>
    <source>
        <strain evidence="2 3">OF01-2LB</strain>
    </source>
</reference>
<dbReference type="RefSeq" id="WP_117441979.1">
    <property type="nucleotide sequence ID" value="NZ_QVEV01000003.1"/>
</dbReference>
<organism evidence="2 3">
    <name type="scientific">Clostridium innocuum</name>
    <dbReference type="NCBI Taxonomy" id="1522"/>
    <lineage>
        <taxon>Bacteria</taxon>
        <taxon>Bacillati</taxon>
        <taxon>Bacillota</taxon>
        <taxon>Clostridia</taxon>
        <taxon>Eubacteriales</taxon>
        <taxon>Clostridiaceae</taxon>
        <taxon>Clostridium</taxon>
    </lineage>
</organism>
<feature type="transmembrane region" description="Helical" evidence="1">
    <location>
        <begin position="85"/>
        <end position="105"/>
    </location>
</feature>
<keyword evidence="1" id="KW-0472">Membrane</keyword>
<evidence type="ECO:0008006" key="4">
    <source>
        <dbReference type="Google" id="ProtNLM"/>
    </source>
</evidence>
<keyword evidence="1" id="KW-0812">Transmembrane</keyword>
<dbReference type="Proteomes" id="UP000260025">
    <property type="component" value="Unassembled WGS sequence"/>
</dbReference>
<dbReference type="AlphaFoldDB" id="A0A3E2W2R6"/>
<name>A0A3E2W2R6_CLOIN</name>
<proteinExistence type="predicted"/>
<accession>A0A3E2W2R6</accession>
<gene>
    <name evidence="2" type="ORF">DXA38_03285</name>
</gene>
<evidence type="ECO:0000256" key="1">
    <source>
        <dbReference type="SAM" id="Phobius"/>
    </source>
</evidence>
<sequence>MADKHLTENLKGNYFSSERKDMTFLKGITLVALLPIWAGYAFALYNGDSNNLSNYSLLILAFSAMNFNAICGVEKIENKVLNLVAKLDGVLFFVWVFVTIIQLLLK</sequence>
<feature type="transmembrane region" description="Helical" evidence="1">
    <location>
        <begin position="24"/>
        <end position="43"/>
    </location>
</feature>
<dbReference type="OrthoDB" id="2060659at2"/>
<dbReference type="EMBL" id="QVEV01000003">
    <property type="protein sequence ID" value="RGC17999.1"/>
    <property type="molecule type" value="Genomic_DNA"/>
</dbReference>
<keyword evidence="1" id="KW-1133">Transmembrane helix</keyword>
<comment type="caution">
    <text evidence="2">The sequence shown here is derived from an EMBL/GenBank/DDBJ whole genome shotgun (WGS) entry which is preliminary data.</text>
</comment>
<evidence type="ECO:0000313" key="2">
    <source>
        <dbReference type="EMBL" id="RGC17999.1"/>
    </source>
</evidence>